<dbReference type="Proteomes" id="UP000604046">
    <property type="component" value="Unassembled WGS sequence"/>
</dbReference>
<comment type="caution">
    <text evidence="1">The sequence shown here is derived from an EMBL/GenBank/DDBJ whole genome shotgun (WGS) entry which is preliminary data.</text>
</comment>
<evidence type="ECO:0000313" key="1">
    <source>
        <dbReference type="EMBL" id="CAE7041293.1"/>
    </source>
</evidence>
<protein>
    <submittedName>
        <fullName evidence="1">Uncharacterized protein</fullName>
    </submittedName>
</protein>
<sequence length="236" mass="26676">MAPICIHVNLDRMGHFMESDEFYRNQFETKTSNGALDPENNTRKSWEHELFGGAYDDAKGFDRVKYGALNVMNDYRGVVKARQYGDSYLVLKDVRLRCTFCSTDSGGMQHQRLGVLDKYGHVLLEYNDKELQGLVEVAMNATAPSEGPHLLPRLLRGGTADSTMEWVTVGFPDYAQETGRFFFEVQLFKDCRAPQIGLLSTGFEVRAGAKSTQGPTRMCQWREDAGRVSDDHLKEV</sequence>
<dbReference type="EMBL" id="CAJNDS010000302">
    <property type="protein sequence ID" value="CAE7041293.1"/>
    <property type="molecule type" value="Genomic_DNA"/>
</dbReference>
<organism evidence="1 2">
    <name type="scientific">Symbiodinium natans</name>
    <dbReference type="NCBI Taxonomy" id="878477"/>
    <lineage>
        <taxon>Eukaryota</taxon>
        <taxon>Sar</taxon>
        <taxon>Alveolata</taxon>
        <taxon>Dinophyceae</taxon>
        <taxon>Suessiales</taxon>
        <taxon>Symbiodiniaceae</taxon>
        <taxon>Symbiodinium</taxon>
    </lineage>
</organism>
<dbReference type="InterPro" id="IPR022074">
    <property type="entry name" value="DUF3626"/>
</dbReference>
<reference evidence="1" key="1">
    <citation type="submission" date="2021-02" db="EMBL/GenBank/DDBJ databases">
        <authorList>
            <person name="Dougan E. K."/>
            <person name="Rhodes N."/>
            <person name="Thang M."/>
            <person name="Chan C."/>
        </authorList>
    </citation>
    <scope>NUCLEOTIDE SEQUENCE</scope>
</reference>
<evidence type="ECO:0000313" key="2">
    <source>
        <dbReference type="Proteomes" id="UP000604046"/>
    </source>
</evidence>
<name>A0A812IJ48_9DINO</name>
<proteinExistence type="predicted"/>
<keyword evidence="2" id="KW-1185">Reference proteome</keyword>
<dbReference type="OrthoDB" id="438991at2759"/>
<gene>
    <name evidence="1" type="ORF">SNAT2548_LOCUS4869</name>
</gene>
<dbReference type="AlphaFoldDB" id="A0A812IJ48"/>
<accession>A0A812IJ48</accession>
<dbReference type="Pfam" id="PF12294">
    <property type="entry name" value="DUF3626"/>
    <property type="match status" value="1"/>
</dbReference>